<dbReference type="AlphaFoldDB" id="A0A830FDJ2"/>
<accession>A0A830FDJ2</accession>
<evidence type="ECO:0000313" key="2">
    <source>
        <dbReference type="EMBL" id="GGL64504.1"/>
    </source>
</evidence>
<reference evidence="2" key="1">
    <citation type="journal article" date="2014" name="Int. J. Syst. Evol. Microbiol.">
        <title>Complete genome sequence of Corynebacterium casei LMG S-19264T (=DSM 44701T), isolated from a smear-ripened cheese.</title>
        <authorList>
            <consortium name="US DOE Joint Genome Institute (JGI-PGF)"/>
            <person name="Walter F."/>
            <person name="Albersmeier A."/>
            <person name="Kalinowski J."/>
            <person name="Ruckert C."/>
        </authorList>
    </citation>
    <scope>NUCLEOTIDE SEQUENCE</scope>
    <source>
        <strain evidence="2">JCM 19596</strain>
    </source>
</reference>
<dbReference type="Proteomes" id="UP000607197">
    <property type="component" value="Unassembled WGS sequence"/>
</dbReference>
<comment type="caution">
    <text evidence="2">The sequence shown here is derived from an EMBL/GenBank/DDBJ whole genome shotgun (WGS) entry which is preliminary data.</text>
</comment>
<dbReference type="EMBL" id="BMPG01000003">
    <property type="protein sequence ID" value="GGL64504.1"/>
    <property type="molecule type" value="Genomic_DNA"/>
</dbReference>
<keyword evidence="3" id="KW-1185">Reference proteome</keyword>
<evidence type="ECO:0000256" key="1">
    <source>
        <dbReference type="SAM" id="MobiDB-lite"/>
    </source>
</evidence>
<organism evidence="2 3">
    <name type="scientific">Halocalculus aciditolerans</name>
    <dbReference type="NCBI Taxonomy" id="1383812"/>
    <lineage>
        <taxon>Archaea</taxon>
        <taxon>Methanobacteriati</taxon>
        <taxon>Methanobacteriota</taxon>
        <taxon>Stenosarchaea group</taxon>
        <taxon>Halobacteria</taxon>
        <taxon>Halobacteriales</taxon>
        <taxon>Halobacteriaceae</taxon>
        <taxon>Halocalculus</taxon>
    </lineage>
</organism>
<proteinExistence type="predicted"/>
<protein>
    <submittedName>
        <fullName evidence="2">Uncharacterized protein</fullName>
    </submittedName>
</protein>
<evidence type="ECO:0000313" key="3">
    <source>
        <dbReference type="Proteomes" id="UP000607197"/>
    </source>
</evidence>
<feature type="compositionally biased region" description="Low complexity" evidence="1">
    <location>
        <begin position="1"/>
        <end position="22"/>
    </location>
</feature>
<gene>
    <name evidence="2" type="ORF">GCM10009039_23010</name>
</gene>
<reference evidence="2" key="2">
    <citation type="submission" date="2020-09" db="EMBL/GenBank/DDBJ databases">
        <authorList>
            <person name="Sun Q."/>
            <person name="Ohkuma M."/>
        </authorList>
    </citation>
    <scope>NUCLEOTIDE SEQUENCE</scope>
    <source>
        <strain evidence="2">JCM 19596</strain>
    </source>
</reference>
<sequence>MTTTQTPTDTPVTTTSTSAITQNNESVPPAEVNISNVTVESGGSTVLVVHARNIGELHLNSSNHDGIVFEYENATFTPAATSAVATYPPYWVWNPVQPTVTIRLPVHTTGNTSVGKYQFSANAWNTTNHTHENGDADTFVIHVKSTT</sequence>
<feature type="region of interest" description="Disordered" evidence="1">
    <location>
        <begin position="1"/>
        <end position="26"/>
    </location>
</feature>
<name>A0A830FDJ2_9EURY</name>